<dbReference type="AlphaFoldDB" id="A0A183IJ01"/>
<reference evidence="1 2" key="2">
    <citation type="submission" date="2018-11" db="EMBL/GenBank/DDBJ databases">
        <authorList>
            <consortium name="Pathogen Informatics"/>
        </authorList>
    </citation>
    <scope>NUCLEOTIDE SEQUENCE [LARGE SCALE GENOMIC DNA]</scope>
</reference>
<gene>
    <name evidence="1" type="ORF">SBAD_LOCUS3597</name>
</gene>
<dbReference type="WBParaSite" id="SBAD_0000376101-mRNA-1">
    <property type="protein sequence ID" value="SBAD_0000376101-mRNA-1"/>
    <property type="gene ID" value="SBAD_0000376101"/>
</dbReference>
<accession>A0A183IJ01</accession>
<evidence type="ECO:0000313" key="3">
    <source>
        <dbReference type="WBParaSite" id="SBAD_0000376101-mRNA-1"/>
    </source>
</evidence>
<reference evidence="3" key="1">
    <citation type="submission" date="2016-06" db="UniProtKB">
        <authorList>
            <consortium name="WormBaseParasite"/>
        </authorList>
    </citation>
    <scope>IDENTIFICATION</scope>
</reference>
<dbReference type="Proteomes" id="UP000270296">
    <property type="component" value="Unassembled WGS sequence"/>
</dbReference>
<protein>
    <submittedName>
        <fullName evidence="3">Transcriptional regulator</fullName>
    </submittedName>
</protein>
<name>A0A183IJ01_9BILA</name>
<organism evidence="3">
    <name type="scientific">Soboliphyme baturini</name>
    <dbReference type="NCBI Taxonomy" id="241478"/>
    <lineage>
        <taxon>Eukaryota</taxon>
        <taxon>Metazoa</taxon>
        <taxon>Ecdysozoa</taxon>
        <taxon>Nematoda</taxon>
        <taxon>Enoplea</taxon>
        <taxon>Dorylaimia</taxon>
        <taxon>Dioctophymatida</taxon>
        <taxon>Dioctophymatoidea</taxon>
        <taxon>Soboliphymatidae</taxon>
        <taxon>Soboliphyme</taxon>
    </lineage>
</organism>
<keyword evidence="2" id="KW-1185">Reference proteome</keyword>
<proteinExistence type="predicted"/>
<evidence type="ECO:0000313" key="1">
    <source>
        <dbReference type="EMBL" id="VDP01723.1"/>
    </source>
</evidence>
<evidence type="ECO:0000313" key="2">
    <source>
        <dbReference type="Proteomes" id="UP000270296"/>
    </source>
</evidence>
<sequence length="70" mass="7605">MGAKHQQVVLAKSITRGIYQRLSELSENGRPAFLNKCRSRPFIAKGDDGGLGAVMFRPEAATKLEAGVEM</sequence>
<dbReference type="EMBL" id="UZAM01007838">
    <property type="protein sequence ID" value="VDP01723.1"/>
    <property type="molecule type" value="Genomic_DNA"/>
</dbReference>